<sequence>MVQIQAKAVQNQTATMLEIGTNLLTQTAEQTRKLTDVEAQVLNQTSRIEIQLLENSLSTNKLEKQLLLQINELSKLHDRNSVLENKVLEIEAKHRSEVESIKLEKARLQQIVSRQTNTIESLEKQLHSASNNNSALQKQQLQLMDSVRTLVDLVTQGRGNLVLLLLILAPDWWLLAPFIVHPEVLQVVDRRVPAALPGVANMLPIQAQDSQLQQPLAVPVGPNRAAPNSNSLEVLQETEALLQPRGAAI</sequence>
<feature type="non-terminal residue" evidence="3">
    <location>
        <position position="1"/>
    </location>
</feature>
<protein>
    <submittedName>
        <fullName evidence="3">ANGP1 protein</fullName>
    </submittedName>
</protein>
<evidence type="ECO:0000256" key="1">
    <source>
        <dbReference type="SAM" id="Coils"/>
    </source>
</evidence>
<proteinExistence type="predicted"/>
<name>A0A8X7X5U3_POLSE</name>
<dbReference type="EMBL" id="JAATIS010004524">
    <property type="protein sequence ID" value="KAG2461419.1"/>
    <property type="molecule type" value="Genomic_DNA"/>
</dbReference>
<evidence type="ECO:0000313" key="4">
    <source>
        <dbReference type="Proteomes" id="UP000886611"/>
    </source>
</evidence>
<feature type="domain" description="Angiopoietin-1/2/4" evidence="2">
    <location>
        <begin position="51"/>
        <end position="154"/>
    </location>
</feature>
<dbReference type="Proteomes" id="UP000886611">
    <property type="component" value="Unassembled WGS sequence"/>
</dbReference>
<feature type="non-terminal residue" evidence="3">
    <location>
        <position position="249"/>
    </location>
</feature>
<dbReference type="Pfam" id="PF25443">
    <property type="entry name" value="ANG-1"/>
    <property type="match status" value="1"/>
</dbReference>
<accession>A0A8X7X5U3</accession>
<feature type="coiled-coil region" evidence="1">
    <location>
        <begin position="73"/>
        <end position="139"/>
    </location>
</feature>
<organism evidence="3 4">
    <name type="scientific">Polypterus senegalus</name>
    <name type="common">Senegal bichir</name>
    <dbReference type="NCBI Taxonomy" id="55291"/>
    <lineage>
        <taxon>Eukaryota</taxon>
        <taxon>Metazoa</taxon>
        <taxon>Chordata</taxon>
        <taxon>Craniata</taxon>
        <taxon>Vertebrata</taxon>
        <taxon>Euteleostomi</taxon>
        <taxon>Actinopterygii</taxon>
        <taxon>Polypteriformes</taxon>
        <taxon>Polypteridae</taxon>
        <taxon>Polypterus</taxon>
    </lineage>
</organism>
<keyword evidence="1" id="KW-0175">Coiled coil</keyword>
<evidence type="ECO:0000259" key="2">
    <source>
        <dbReference type="Pfam" id="PF25443"/>
    </source>
</evidence>
<comment type="caution">
    <text evidence="3">The sequence shown here is derived from an EMBL/GenBank/DDBJ whole genome shotgun (WGS) entry which is preliminary data.</text>
</comment>
<dbReference type="InterPro" id="IPR057439">
    <property type="entry name" value="ANG-1/2/4"/>
</dbReference>
<keyword evidence="4" id="KW-1185">Reference proteome</keyword>
<gene>
    <name evidence="3" type="primary">Angpt1_0</name>
    <name evidence="3" type="ORF">GTO96_0008179</name>
</gene>
<evidence type="ECO:0000313" key="3">
    <source>
        <dbReference type="EMBL" id="KAG2461419.1"/>
    </source>
</evidence>
<reference evidence="3 4" key="1">
    <citation type="journal article" date="2021" name="Cell">
        <title>Tracing the genetic footprints of vertebrate landing in non-teleost ray-finned fishes.</title>
        <authorList>
            <person name="Bi X."/>
            <person name="Wang K."/>
            <person name="Yang L."/>
            <person name="Pan H."/>
            <person name="Jiang H."/>
            <person name="Wei Q."/>
            <person name="Fang M."/>
            <person name="Yu H."/>
            <person name="Zhu C."/>
            <person name="Cai Y."/>
            <person name="He Y."/>
            <person name="Gan X."/>
            <person name="Zeng H."/>
            <person name="Yu D."/>
            <person name="Zhu Y."/>
            <person name="Jiang H."/>
            <person name="Qiu Q."/>
            <person name="Yang H."/>
            <person name="Zhang Y.E."/>
            <person name="Wang W."/>
            <person name="Zhu M."/>
            <person name="He S."/>
            <person name="Zhang G."/>
        </authorList>
    </citation>
    <scope>NUCLEOTIDE SEQUENCE [LARGE SCALE GENOMIC DNA]</scope>
    <source>
        <strain evidence="3">Bchr_013</strain>
    </source>
</reference>
<dbReference type="AlphaFoldDB" id="A0A8X7X5U3"/>